<comment type="caution">
    <text evidence="6">The sequence shown here is derived from an EMBL/GenBank/DDBJ whole genome shotgun (WGS) entry which is preliminary data.</text>
</comment>
<feature type="transmembrane region" description="Helical" evidence="5">
    <location>
        <begin position="83"/>
        <end position="106"/>
    </location>
</feature>
<keyword evidence="7" id="KW-1185">Reference proteome</keyword>
<accession>A0ABU0QX99</accession>
<feature type="transmembrane region" description="Helical" evidence="5">
    <location>
        <begin position="183"/>
        <end position="203"/>
    </location>
</feature>
<dbReference type="EMBL" id="JAUSYP010000001">
    <property type="protein sequence ID" value="MDQ0752029.1"/>
    <property type="molecule type" value="Genomic_DNA"/>
</dbReference>
<dbReference type="Gene3D" id="1.50.10.150">
    <property type="entry name" value="Voltage-dependent anion channel"/>
    <property type="match status" value="1"/>
</dbReference>
<proteinExistence type="predicted"/>
<feature type="transmembrane region" description="Helical" evidence="5">
    <location>
        <begin position="118"/>
        <end position="138"/>
    </location>
</feature>
<reference evidence="6 7" key="1">
    <citation type="submission" date="2023-07" db="EMBL/GenBank/DDBJ databases">
        <title>Comparative genomics of wheat-associated soil bacteria to identify genetic determinants of phenazine resistance.</title>
        <authorList>
            <person name="Mouncey N."/>
        </authorList>
    </citation>
    <scope>NUCLEOTIDE SEQUENCE [LARGE SCALE GENOMIC DNA]</scope>
    <source>
        <strain evidence="6 7">B3I12</strain>
    </source>
</reference>
<comment type="subcellular location">
    <subcellularLocation>
        <location evidence="1">Membrane</location>
        <topology evidence="1">Multi-pass membrane protein</topology>
    </subcellularLocation>
</comment>
<gene>
    <name evidence="6" type="ORF">QF034_006260</name>
</gene>
<dbReference type="Pfam" id="PF03595">
    <property type="entry name" value="SLAC1"/>
    <property type="match status" value="1"/>
</dbReference>
<dbReference type="InterPro" id="IPR004695">
    <property type="entry name" value="SLAC1/Mae1/Ssu1/TehA"/>
</dbReference>
<feature type="transmembrane region" description="Helical" evidence="5">
    <location>
        <begin position="286"/>
        <end position="305"/>
    </location>
</feature>
<feature type="transmembrane region" description="Helical" evidence="5">
    <location>
        <begin position="150"/>
        <end position="171"/>
    </location>
</feature>
<dbReference type="CDD" id="cd09319">
    <property type="entry name" value="TDT_like_1"/>
    <property type="match status" value="1"/>
</dbReference>
<keyword evidence="4 5" id="KW-0472">Membrane</keyword>
<evidence type="ECO:0000256" key="5">
    <source>
        <dbReference type="SAM" id="Phobius"/>
    </source>
</evidence>
<evidence type="ECO:0000256" key="2">
    <source>
        <dbReference type="ARBA" id="ARBA00022692"/>
    </source>
</evidence>
<feature type="transmembrane region" description="Helical" evidence="5">
    <location>
        <begin position="253"/>
        <end position="274"/>
    </location>
</feature>
<feature type="transmembrane region" description="Helical" evidence="5">
    <location>
        <begin position="20"/>
        <end position="39"/>
    </location>
</feature>
<evidence type="ECO:0000256" key="1">
    <source>
        <dbReference type="ARBA" id="ARBA00004141"/>
    </source>
</evidence>
<feature type="transmembrane region" description="Helical" evidence="5">
    <location>
        <begin position="223"/>
        <end position="241"/>
    </location>
</feature>
<organism evidence="6 7">
    <name type="scientific">Streptomyces africanus</name>
    <dbReference type="NCBI Taxonomy" id="231024"/>
    <lineage>
        <taxon>Bacteria</taxon>
        <taxon>Bacillati</taxon>
        <taxon>Actinomycetota</taxon>
        <taxon>Actinomycetes</taxon>
        <taxon>Kitasatosporales</taxon>
        <taxon>Streptomycetaceae</taxon>
        <taxon>Streptomyces</taxon>
    </lineage>
</organism>
<feature type="transmembrane region" description="Helical" evidence="5">
    <location>
        <begin position="59"/>
        <end position="77"/>
    </location>
</feature>
<protein>
    <submittedName>
        <fullName evidence="6">Tellurite resistance protein TehA-like permease</fullName>
    </submittedName>
</protein>
<dbReference type="InterPro" id="IPR038665">
    <property type="entry name" value="Voltage-dep_anion_channel_sf"/>
</dbReference>
<name>A0ABU0QX99_9ACTN</name>
<dbReference type="Proteomes" id="UP001232755">
    <property type="component" value="Unassembled WGS sequence"/>
</dbReference>
<evidence type="ECO:0000313" key="6">
    <source>
        <dbReference type="EMBL" id="MDQ0752029.1"/>
    </source>
</evidence>
<sequence length="316" mass="33170">MATGAVSRALAQSGARTPSALLLGLAVAAYVTLLAAIVLKALRHRDALRAELRDPARLFGHFTFVAASGVLATRLAHGLTRGAAYALLSVAAVVWTALATAAVALARSAGRTMLRYADGTWFLATVGLQALVLTVVGLHPGRAVITATLALWATAVLMYAVTLASVVLRLLRDPPEATHLAPPYWITMGAAAISTLAGAQLATSEGLLPRPVRVPLDTAVTVLWAWATVLIVPLLAAGVWRHLYHRVPLPHDLTLWCIVFPLGMYTTATAQLATDRGTTALTAMERPLVCIAAVAWLAVGARVLTAPDGRARPRSS</sequence>
<evidence type="ECO:0000313" key="7">
    <source>
        <dbReference type="Proteomes" id="UP001232755"/>
    </source>
</evidence>
<keyword evidence="2 5" id="KW-0812">Transmembrane</keyword>
<evidence type="ECO:0000256" key="4">
    <source>
        <dbReference type="ARBA" id="ARBA00023136"/>
    </source>
</evidence>
<keyword evidence="3 5" id="KW-1133">Transmembrane helix</keyword>
<evidence type="ECO:0000256" key="3">
    <source>
        <dbReference type="ARBA" id="ARBA00022989"/>
    </source>
</evidence>